<dbReference type="eggNOG" id="COG5405">
    <property type="taxonomic scope" value="Bacteria"/>
</dbReference>
<evidence type="ECO:0000256" key="7">
    <source>
        <dbReference type="ARBA" id="ARBA00022723"/>
    </source>
</evidence>
<dbReference type="GO" id="GO:0005839">
    <property type="term" value="C:proteasome core complex"/>
    <property type="evidence" value="ECO:0007669"/>
    <property type="project" value="InterPro"/>
</dbReference>
<evidence type="ECO:0000256" key="1">
    <source>
        <dbReference type="ARBA" id="ARBA00004496"/>
    </source>
</evidence>
<reference evidence="15 16" key="2">
    <citation type="journal article" date="2006" name="J. Microbiol. Methods">
        <title>Genomic flank-sequencing of plasposon insertion sites for rapid identification of functional genes.</title>
        <authorList>
            <person name="Leveau J.H."/>
            <person name="Gerards S."/>
            <person name="Fritsche K."/>
            <person name="Zondag G."/>
            <person name="van Veen J.A."/>
        </authorList>
    </citation>
    <scope>NUCLEOTIDE SEQUENCE [LARGE SCALE GENOMIC DNA]</scope>
    <source>
        <strain evidence="15 16">Ter331</strain>
    </source>
</reference>
<evidence type="ECO:0000256" key="12">
    <source>
        <dbReference type="ARBA" id="ARBA00066335"/>
    </source>
</evidence>
<feature type="binding site" evidence="14">
    <location>
        <position position="186"/>
    </location>
    <ligand>
        <name>Na(+)</name>
        <dbReference type="ChEBI" id="CHEBI:29101"/>
    </ligand>
</feature>
<dbReference type="HOGENOM" id="CLU_093872_1_0_4"/>
<dbReference type="STRING" id="1005048.CFU_4045"/>
<keyword evidence="3 14" id="KW-0963">Cytoplasm</keyword>
<gene>
    <name evidence="14" type="primary">hslV</name>
    <name evidence="15" type="ordered locus">CFU_4045</name>
</gene>
<comment type="subunit">
    <text evidence="11 14">A double ring-shaped homohexamer of HslV is capped on each side by a ring-shaped HslU homohexamer. The assembly of the HslU/HslV complex is dependent on binding of ATP.</text>
</comment>
<comment type="catalytic activity">
    <reaction evidence="10 14">
        <text>ATP-dependent cleavage of peptide bonds with broad specificity.</text>
        <dbReference type="EC" id="3.4.25.2"/>
    </reaction>
</comment>
<evidence type="ECO:0000256" key="14">
    <source>
        <dbReference type="HAMAP-Rule" id="MF_00248"/>
    </source>
</evidence>
<dbReference type="InterPro" id="IPR001353">
    <property type="entry name" value="Proteasome_sua/b"/>
</dbReference>
<dbReference type="Proteomes" id="UP000008392">
    <property type="component" value="Chromosome"/>
</dbReference>
<comment type="activity regulation">
    <text evidence="14">Allosterically activated by HslU binding.</text>
</comment>
<reference evidence="15 16" key="4">
    <citation type="journal article" date="2010" name="Environ. Microbiol.">
        <title>The bacterial genus Collimonas: mycophagy, weathering and other adaptive solutions to life in oligotrophic soil environments.</title>
        <authorList>
            <person name="Leveau J.H."/>
            <person name="Uroz S."/>
            <person name="de Boer W."/>
        </authorList>
    </citation>
    <scope>NUCLEOTIDE SEQUENCE [LARGE SCALE GENOMIC DNA]</scope>
    <source>
        <strain evidence="15 16">Ter331</strain>
    </source>
</reference>
<dbReference type="NCBIfam" id="TIGR03692">
    <property type="entry name" value="ATP_dep_HslV"/>
    <property type="match status" value="1"/>
</dbReference>
<dbReference type="InterPro" id="IPR029055">
    <property type="entry name" value="Ntn_hydrolases_N"/>
</dbReference>
<proteinExistence type="inferred from homology"/>
<evidence type="ECO:0000256" key="8">
    <source>
        <dbReference type="ARBA" id="ARBA00022801"/>
    </source>
</evidence>
<dbReference type="InterPro" id="IPR022281">
    <property type="entry name" value="ATP-dep_Prtase_HsIV_su"/>
</dbReference>
<accession>G0AE18</accession>
<keyword evidence="6 14" id="KW-0888">Threonine protease</keyword>
<evidence type="ECO:0000313" key="15">
    <source>
        <dbReference type="EMBL" id="AEK63867.1"/>
    </source>
</evidence>
<evidence type="ECO:0000256" key="5">
    <source>
        <dbReference type="ARBA" id="ARBA00022670"/>
    </source>
</evidence>
<evidence type="ECO:0000256" key="3">
    <source>
        <dbReference type="ARBA" id="ARBA00022490"/>
    </source>
</evidence>
<dbReference type="KEGG" id="cfu:CFU_4045"/>
<evidence type="ECO:0000256" key="11">
    <source>
        <dbReference type="ARBA" id="ARBA00064434"/>
    </source>
</evidence>
<dbReference type="GO" id="GO:0046872">
    <property type="term" value="F:metal ion binding"/>
    <property type="evidence" value="ECO:0007669"/>
    <property type="project" value="UniProtKB-KW"/>
</dbReference>
<dbReference type="GO" id="GO:0009376">
    <property type="term" value="C:HslUV protease complex"/>
    <property type="evidence" value="ECO:0007669"/>
    <property type="project" value="UniProtKB-UniRule"/>
</dbReference>
<reference evidence="16" key="6">
    <citation type="submission" date="2011-05" db="EMBL/GenBank/DDBJ databases">
        <title>Complete sequence of Collimonas fungivorans Ter331.</title>
        <authorList>
            <person name="Leveau J.H."/>
        </authorList>
    </citation>
    <scope>NUCLEOTIDE SEQUENCE [LARGE SCALE GENOMIC DNA]</scope>
    <source>
        <strain evidence="16">Ter331</strain>
    </source>
</reference>
<protein>
    <recommendedName>
        <fullName evidence="13 14">ATP-dependent protease subunit HslV</fullName>
        <ecNumber evidence="12 14">3.4.25.2</ecNumber>
    </recommendedName>
</protein>
<reference evidence="15 16" key="1">
    <citation type="journal article" date="2004" name="Environ. Microbiol.">
        <title>Phylogeny-function analysis of (meta)genomic libraries: screening for expression of ribosomal RNA genes by large-insert library fluorescent in situ hybridization (LIL-FISH).</title>
        <authorList>
            <person name="Leveau J.H."/>
            <person name="Gerards S."/>
            <person name="de Boer W."/>
            <person name="van Veen J.A."/>
        </authorList>
    </citation>
    <scope>NUCLEOTIDE SEQUENCE [LARGE SCALE GENOMIC DNA]</scope>
    <source>
        <strain evidence="15 16">Ter331</strain>
    </source>
</reference>
<dbReference type="GO" id="GO:0051603">
    <property type="term" value="P:proteolysis involved in protein catabolic process"/>
    <property type="evidence" value="ECO:0007669"/>
    <property type="project" value="InterPro"/>
</dbReference>
<dbReference type="HAMAP" id="MF_00248">
    <property type="entry name" value="HslV"/>
    <property type="match status" value="1"/>
</dbReference>
<evidence type="ECO:0000256" key="10">
    <source>
        <dbReference type="ARBA" id="ARBA00052385"/>
    </source>
</evidence>
<dbReference type="FunFam" id="3.60.20.10:FF:000002">
    <property type="entry name" value="ATP-dependent protease subunit HslV"/>
    <property type="match status" value="1"/>
</dbReference>
<comment type="similarity">
    <text evidence="2 14">Belongs to the peptidase T1B family. HslV subfamily.</text>
</comment>
<feature type="binding site" evidence="14">
    <location>
        <position position="189"/>
    </location>
    <ligand>
        <name>Na(+)</name>
        <dbReference type="ChEBI" id="CHEBI:29101"/>
    </ligand>
</feature>
<evidence type="ECO:0000313" key="16">
    <source>
        <dbReference type="Proteomes" id="UP000008392"/>
    </source>
</evidence>
<dbReference type="InterPro" id="IPR023333">
    <property type="entry name" value="Proteasome_suB-type"/>
</dbReference>
<keyword evidence="7 14" id="KW-0479">Metal-binding</keyword>
<keyword evidence="4 14" id="KW-0021">Allosteric enzyme</keyword>
<evidence type="ECO:0000256" key="4">
    <source>
        <dbReference type="ARBA" id="ARBA00022533"/>
    </source>
</evidence>
<feature type="active site" evidence="14">
    <location>
        <position position="31"/>
    </location>
</feature>
<evidence type="ECO:0000256" key="13">
    <source>
        <dbReference type="ARBA" id="ARBA00074399"/>
    </source>
</evidence>
<dbReference type="MEROPS" id="T01.006"/>
<name>G0AE18_COLFT</name>
<reference evidence="15 16" key="5">
    <citation type="journal article" date="2011" name="ISME J.">
        <title>Dual transcriptional profiling of a bacterial/fungal confrontation: Collimonas fungivorans versus Aspergillus niger.</title>
        <authorList>
            <person name="Mela F."/>
            <person name="Fritsche K."/>
            <person name="de Boer W."/>
            <person name="van Veen J.A."/>
            <person name="de Graaff L.H."/>
            <person name="van den Berg M."/>
            <person name="Leveau J.H."/>
        </authorList>
    </citation>
    <scope>NUCLEOTIDE SEQUENCE [LARGE SCALE GENOMIC DNA]</scope>
    <source>
        <strain evidence="15 16">Ter331</strain>
    </source>
</reference>
<dbReference type="PIRSF" id="PIRSF039093">
    <property type="entry name" value="HslV"/>
    <property type="match status" value="1"/>
</dbReference>
<dbReference type="SUPFAM" id="SSF56235">
    <property type="entry name" value="N-terminal nucleophile aminohydrolases (Ntn hydrolases)"/>
    <property type="match status" value="1"/>
</dbReference>
<dbReference type="Pfam" id="PF00227">
    <property type="entry name" value="Proteasome"/>
    <property type="match status" value="1"/>
</dbReference>
<evidence type="ECO:0000256" key="2">
    <source>
        <dbReference type="ARBA" id="ARBA00006053"/>
    </source>
</evidence>
<evidence type="ECO:0000256" key="9">
    <source>
        <dbReference type="ARBA" id="ARBA00023053"/>
    </source>
</evidence>
<evidence type="ECO:0000256" key="6">
    <source>
        <dbReference type="ARBA" id="ARBA00022698"/>
    </source>
</evidence>
<dbReference type="GO" id="GO:0004298">
    <property type="term" value="F:threonine-type endopeptidase activity"/>
    <property type="evidence" value="ECO:0007669"/>
    <property type="project" value="UniProtKB-KW"/>
</dbReference>
<organism evidence="15 16">
    <name type="scientific">Collimonas fungivorans (strain Ter331)</name>
    <dbReference type="NCBI Taxonomy" id="1005048"/>
    <lineage>
        <taxon>Bacteria</taxon>
        <taxon>Pseudomonadati</taxon>
        <taxon>Pseudomonadota</taxon>
        <taxon>Betaproteobacteria</taxon>
        <taxon>Burkholderiales</taxon>
        <taxon>Oxalobacteraceae</taxon>
        <taxon>Collimonas</taxon>
    </lineage>
</organism>
<dbReference type="EC" id="3.4.25.2" evidence="12 14"/>
<dbReference type="PROSITE" id="PS51476">
    <property type="entry name" value="PROTEASOME_BETA_2"/>
    <property type="match status" value="1"/>
</dbReference>
<dbReference type="AlphaFoldDB" id="G0AE18"/>
<comment type="function">
    <text evidence="14">Protease subunit of a proteasome-like degradation complex believed to be a general protein degrading machinery.</text>
</comment>
<dbReference type="EMBL" id="CP002745">
    <property type="protein sequence ID" value="AEK63867.1"/>
    <property type="molecule type" value="Genomic_DNA"/>
</dbReference>
<dbReference type="NCBIfam" id="NF003964">
    <property type="entry name" value="PRK05456.1"/>
    <property type="match status" value="1"/>
</dbReference>
<dbReference type="PANTHER" id="PTHR32194:SF0">
    <property type="entry name" value="ATP-DEPENDENT PROTEASE SUBUNIT HSLV"/>
    <property type="match status" value="1"/>
</dbReference>
<sequence>MQSRRLAPCMRGQATPAAFSEASKMEQFHGTTILSVRRGNSVALGGDGQVTLGNVVMKGTARKVRKLYQGKVLVGFAGGTADAFTLLDLFEAKLEKHQGNLMRASVDLAKEWRTDRMLRRLEAMLLTADRETTLVITGNGDVLEPTDGIGAIGSGGTFAQSAAKALQENTELSPADIVKKSLVIAGELCIYTNQSHIIETLD</sequence>
<reference evidence="15 16" key="3">
    <citation type="journal article" date="2008" name="FEMS Microbiol. Ecol.">
        <title>Identification and characterization of genes underlying chitinolysis in Collimonas fungivorans Ter331.</title>
        <authorList>
            <person name="Fritsche K."/>
            <person name="de Boer W."/>
            <person name="Gerards S."/>
            <person name="van den Berg M."/>
            <person name="van Veen J.A."/>
            <person name="Leveau J.H."/>
        </authorList>
    </citation>
    <scope>NUCLEOTIDE SEQUENCE [LARGE SCALE GENOMIC DNA]</scope>
    <source>
        <strain evidence="15 16">Ter331</strain>
    </source>
</reference>
<feature type="binding site" evidence="14">
    <location>
        <position position="192"/>
    </location>
    <ligand>
        <name>Na(+)</name>
        <dbReference type="ChEBI" id="CHEBI:29101"/>
    </ligand>
</feature>
<comment type="subcellular location">
    <subcellularLocation>
        <location evidence="1 14">Cytoplasm</location>
    </subcellularLocation>
</comment>
<dbReference type="PANTHER" id="PTHR32194">
    <property type="entry name" value="METALLOPROTEASE TLDD"/>
    <property type="match status" value="1"/>
</dbReference>
<keyword evidence="16" id="KW-1185">Reference proteome</keyword>
<dbReference type="CDD" id="cd01913">
    <property type="entry name" value="protease_HslV"/>
    <property type="match status" value="1"/>
</dbReference>
<keyword evidence="8 14" id="KW-0378">Hydrolase</keyword>
<keyword evidence="5 14" id="KW-0645">Protease</keyword>
<dbReference type="Gene3D" id="3.60.20.10">
    <property type="entry name" value="Glutamine Phosphoribosylpyrophosphate, subunit 1, domain 1"/>
    <property type="match status" value="1"/>
</dbReference>
<keyword evidence="9 14" id="KW-0915">Sodium</keyword>